<sequence>MVVIGVMKLKTKINAEDFRIKFKDCFLKESDSIFYKVVTTFCGYGFTRKVKNLDLNHHIREVSSSSYTGKSFEEIVNILANDNKIIEANGPPPWEVIIVNSIQGGSGSIVMLKFDHTLGDGYSLIKMFDTLTENESPNVNQDKWKCSLLAMIRIVLKAPYECLCLFFSMNRDLVQDPLQSKNNETHEGKLIPISRGEEEDDRILISTTTLDFKKVKSIRSHTGCRVLPILTCIQVEALKSFLINLGRFDEKENEHIARYYRSIYLLPIPQHPATISKQFCNHWIPGTARVNLNDSDLIGRLQRTSNSFDLWERNDFQIIVSKLRSIFYILPIWVLKHITNLENFPHYNSLCSMPCSSKKYKLLGADLENLFCCVTHHSSSGFKGIIIFTLTRGDELDVCIRATRDLFRNQEEIDTFTKIYYGQILDRYYYLCQNA</sequence>
<reference evidence="8 9" key="1">
    <citation type="submission" date="2015-12" db="EMBL/GenBank/DDBJ databases">
        <title>The genome of Folsomia candida.</title>
        <authorList>
            <person name="Faddeeva A."/>
            <person name="Derks M.F."/>
            <person name="Anvar Y."/>
            <person name="Smit S."/>
            <person name="Van Straalen N."/>
            <person name="Roelofs D."/>
        </authorList>
    </citation>
    <scope>NUCLEOTIDE SEQUENCE [LARGE SCALE GENOMIC DNA]</scope>
    <source>
        <strain evidence="8 9">VU population</strain>
        <tissue evidence="8">Whole body</tissue>
    </source>
</reference>
<comment type="pathway">
    <text evidence="1">Glycerolipid metabolism; triacylglycerol biosynthesis.</text>
</comment>
<keyword evidence="5" id="KW-0012">Acyltransferase</keyword>
<dbReference type="EMBL" id="LNIX01000002">
    <property type="protein sequence ID" value="OXA60555.1"/>
    <property type="molecule type" value="Genomic_DNA"/>
</dbReference>
<keyword evidence="4" id="KW-0808">Transferase</keyword>
<dbReference type="PANTHER" id="PTHR31650">
    <property type="entry name" value="O-ACYLTRANSFERASE (WSD1-LIKE) FAMILY PROTEIN"/>
    <property type="match status" value="1"/>
</dbReference>
<comment type="pathway">
    <text evidence="2">Lipid metabolism.</text>
</comment>
<name>A0A226ESE8_FOLCA</name>
<evidence type="ECO:0000256" key="4">
    <source>
        <dbReference type="ARBA" id="ARBA00022679"/>
    </source>
</evidence>
<gene>
    <name evidence="8" type="ORF">Fcan01_05163</name>
</gene>
<dbReference type="GO" id="GO:0005886">
    <property type="term" value="C:plasma membrane"/>
    <property type="evidence" value="ECO:0007669"/>
    <property type="project" value="TreeGrafter"/>
</dbReference>
<dbReference type="AlphaFoldDB" id="A0A226ESE8"/>
<evidence type="ECO:0000256" key="2">
    <source>
        <dbReference type="ARBA" id="ARBA00005189"/>
    </source>
</evidence>
<evidence type="ECO:0000259" key="7">
    <source>
        <dbReference type="Pfam" id="PF03007"/>
    </source>
</evidence>
<accession>A0A226ESE8</accession>
<feature type="domain" description="O-acyltransferase WSD1-like N-terminal" evidence="7">
    <location>
        <begin position="48"/>
        <end position="144"/>
    </location>
</feature>
<proteinExistence type="predicted"/>
<dbReference type="Proteomes" id="UP000198287">
    <property type="component" value="Unassembled WGS sequence"/>
</dbReference>
<dbReference type="Pfam" id="PF03007">
    <property type="entry name" value="WS_DGAT_cat"/>
    <property type="match status" value="1"/>
</dbReference>
<comment type="caution">
    <text evidence="8">The sequence shown here is derived from an EMBL/GenBank/DDBJ whole genome shotgun (WGS) entry which is preliminary data.</text>
</comment>
<keyword evidence="9" id="KW-1185">Reference proteome</keyword>
<evidence type="ECO:0000313" key="8">
    <source>
        <dbReference type="EMBL" id="OXA60555.1"/>
    </source>
</evidence>
<dbReference type="OrthoDB" id="619536at2759"/>
<evidence type="ECO:0000256" key="5">
    <source>
        <dbReference type="ARBA" id="ARBA00023315"/>
    </source>
</evidence>
<comment type="catalytic activity">
    <reaction evidence="6">
        <text>an acyl-CoA + a 1,2-diacyl-sn-glycerol = a triacyl-sn-glycerol + CoA</text>
        <dbReference type="Rhea" id="RHEA:10868"/>
        <dbReference type="ChEBI" id="CHEBI:17815"/>
        <dbReference type="ChEBI" id="CHEBI:57287"/>
        <dbReference type="ChEBI" id="CHEBI:58342"/>
        <dbReference type="ChEBI" id="CHEBI:64615"/>
        <dbReference type="EC" id="2.3.1.20"/>
    </reaction>
</comment>
<dbReference type="EC" id="2.3.1.20" evidence="3"/>
<organism evidence="8 9">
    <name type="scientific">Folsomia candida</name>
    <name type="common">Springtail</name>
    <dbReference type="NCBI Taxonomy" id="158441"/>
    <lineage>
        <taxon>Eukaryota</taxon>
        <taxon>Metazoa</taxon>
        <taxon>Ecdysozoa</taxon>
        <taxon>Arthropoda</taxon>
        <taxon>Hexapoda</taxon>
        <taxon>Collembola</taxon>
        <taxon>Entomobryomorpha</taxon>
        <taxon>Isotomoidea</taxon>
        <taxon>Isotomidae</taxon>
        <taxon>Proisotominae</taxon>
        <taxon>Folsomia</taxon>
    </lineage>
</organism>
<dbReference type="InterPro" id="IPR004255">
    <property type="entry name" value="O-acyltransferase_WSD1_N"/>
</dbReference>
<evidence type="ECO:0000313" key="9">
    <source>
        <dbReference type="Proteomes" id="UP000198287"/>
    </source>
</evidence>
<dbReference type="GO" id="GO:0019432">
    <property type="term" value="P:triglyceride biosynthetic process"/>
    <property type="evidence" value="ECO:0007669"/>
    <property type="project" value="TreeGrafter"/>
</dbReference>
<dbReference type="GO" id="GO:0004144">
    <property type="term" value="F:diacylglycerol O-acyltransferase activity"/>
    <property type="evidence" value="ECO:0007669"/>
    <property type="project" value="UniProtKB-EC"/>
</dbReference>
<evidence type="ECO:0000256" key="1">
    <source>
        <dbReference type="ARBA" id="ARBA00004771"/>
    </source>
</evidence>
<protein>
    <recommendedName>
        <fullName evidence="3">diacylglycerol O-acyltransferase</fullName>
        <ecNumber evidence="3">2.3.1.20</ecNumber>
    </recommendedName>
</protein>
<evidence type="ECO:0000256" key="3">
    <source>
        <dbReference type="ARBA" id="ARBA00013244"/>
    </source>
</evidence>
<dbReference type="InterPro" id="IPR045034">
    <property type="entry name" value="O-acyltransferase_WSD1-like"/>
</dbReference>
<dbReference type="PANTHER" id="PTHR31650:SF1">
    <property type="entry name" value="WAX ESTER SYNTHASE_DIACYLGLYCEROL ACYLTRANSFERASE 4-RELATED"/>
    <property type="match status" value="1"/>
</dbReference>
<evidence type="ECO:0000256" key="6">
    <source>
        <dbReference type="ARBA" id="ARBA00048109"/>
    </source>
</evidence>